<dbReference type="EMBL" id="JAPFFF010000008">
    <property type="protein sequence ID" value="KAK8884851.1"/>
    <property type="molecule type" value="Genomic_DNA"/>
</dbReference>
<comment type="caution">
    <text evidence="3">The sequence shown here is derived from an EMBL/GenBank/DDBJ whole genome shotgun (WGS) entry which is preliminary data.</text>
</comment>
<evidence type="ECO:0000313" key="4">
    <source>
        <dbReference type="Proteomes" id="UP001470230"/>
    </source>
</evidence>
<dbReference type="InterPro" id="IPR039694">
    <property type="entry name" value="WDR11"/>
</dbReference>
<dbReference type="InterPro" id="IPR036322">
    <property type="entry name" value="WD40_repeat_dom_sf"/>
</dbReference>
<dbReference type="SUPFAM" id="SSF50978">
    <property type="entry name" value="WD40 repeat-like"/>
    <property type="match status" value="1"/>
</dbReference>
<keyword evidence="4" id="KW-1185">Reference proteome</keyword>
<feature type="repeat" description="WD" evidence="1">
    <location>
        <begin position="57"/>
        <end position="98"/>
    </location>
</feature>
<feature type="region of interest" description="Disordered" evidence="2">
    <location>
        <begin position="799"/>
        <end position="825"/>
    </location>
</feature>
<evidence type="ECO:0000256" key="1">
    <source>
        <dbReference type="PROSITE-ProRule" id="PRU00221"/>
    </source>
</evidence>
<name>A0ABR2K1K3_9EUKA</name>
<dbReference type="SUPFAM" id="SSF63829">
    <property type="entry name" value="Calcium-dependent phosphotriesterase"/>
    <property type="match status" value="1"/>
</dbReference>
<dbReference type="PROSITE" id="PS50082">
    <property type="entry name" value="WD_REPEATS_2"/>
    <property type="match status" value="1"/>
</dbReference>
<protein>
    <submittedName>
        <fullName evidence="3">Uncharacterized protein</fullName>
    </submittedName>
</protein>
<dbReference type="PANTHER" id="PTHR14593">
    <property type="entry name" value="WD REPEAT-CONTAINING PROTEIN 11"/>
    <property type="match status" value="1"/>
</dbReference>
<dbReference type="PANTHER" id="PTHR14593:SF5">
    <property type="entry name" value="WD REPEAT-CONTAINING PROTEIN 11"/>
    <property type="match status" value="1"/>
</dbReference>
<evidence type="ECO:0000256" key="2">
    <source>
        <dbReference type="SAM" id="MobiDB-lite"/>
    </source>
</evidence>
<evidence type="ECO:0000313" key="3">
    <source>
        <dbReference type="EMBL" id="KAK8884851.1"/>
    </source>
</evidence>
<accession>A0ABR2K1K3</accession>
<sequence>MEDTLQSQIQPQFPPQYTNDNNHAIDWGYNGLIAYASGACIHLSHHVNNKLEHVGSIEVNPFQLSCVKFHPNQPIIAIGDIKGRVFLWDIENSQFIASAKPLKKGADRCLALQWYENVLLVLLNSRKLIAVSHNKGYNTDILRNFKILWEITLPNDYTRMSIDTYMQNNLLISGNDSFIIYHFEAAFEPPKLIHDDISFSNSMLIKDVQWSIHFPNFLFILTNNSIYLFNTENSCIVSAVESNPDSFSFLVQLPSDHTRLLTISFGGGISIFLISEKLTYRSVFDVLPKMSCGMFVSVIISPIKDDYICLFHSIMGLSLFDMKTMTIRSIDFTFPSKITSFDSDATRYVVGTNEGFIIIGSLFDNSETKRFKVSDDSILFVSYDAPLFRVYWQTAKTVGIVDVASRTINRYKSSNVDESSNDKKVRCFGSHRGGFILLHDGNIVGIFVDGKEKRLVFDDAVADIFIDPESTQTSGSFSVLLERHTILFYKYNSTKVFCESQGITPRGLQAKALCFAKNSDGDEYVTGFSNGLLFFYCPSNKQIKRVSLECLNLRSLQFGADNNSLFGLCKDDSLFMVNRIDLRDNSKSAKSNAGFFGKVMALKDQVRFCGFGVFAYKVINESLLLVHAFDGIVKFVRISDWTPLSYISKFMPAPTSDMELSYFVTHQKEEVFFSKIAKDAWLCAKEEYPMRLHSFYGIHKPSRVSAKGDVSSDSLDGIKDLSFDCVFENFLYEFNNRVEKPDFQLVKSKIVSLLFLNRYSEASDLLMELSSADLEIFRQSSLRLSDSSLASTFSGFSKSFKNSNSATSSHTQSATTISIDSDQSADSSENSVQTVKRNFFNASILSTLILLAEEDLCEQTKVHIKMSAMSLISQGRYEDAMLLLRLGKFDKEAAEYLIDSSQISLATKFIRNTVNDNDKLDLLFKCGCKFFELGKLDNAIPYFAGAGQYHAVLFVLLSKGKVVDAYFLMKFLTEKGKLRQLDERLIKFFPDLQSLDTICEMINSQFNDLVKKLNVNL</sequence>
<dbReference type="Gene3D" id="2.130.10.10">
    <property type="entry name" value="YVTN repeat-like/Quinoprotein amine dehydrogenase"/>
    <property type="match status" value="1"/>
</dbReference>
<dbReference type="InterPro" id="IPR001680">
    <property type="entry name" value="WD40_rpt"/>
</dbReference>
<keyword evidence="1" id="KW-0853">WD repeat</keyword>
<reference evidence="3 4" key="1">
    <citation type="submission" date="2024-04" db="EMBL/GenBank/DDBJ databases">
        <title>Tritrichomonas musculus Genome.</title>
        <authorList>
            <person name="Alves-Ferreira E."/>
            <person name="Grigg M."/>
            <person name="Lorenzi H."/>
            <person name="Galac M."/>
        </authorList>
    </citation>
    <scope>NUCLEOTIDE SEQUENCE [LARGE SCALE GENOMIC DNA]</scope>
    <source>
        <strain evidence="3 4">EAF2021</strain>
    </source>
</reference>
<dbReference type="InterPro" id="IPR015943">
    <property type="entry name" value="WD40/YVTN_repeat-like_dom_sf"/>
</dbReference>
<gene>
    <name evidence="3" type="ORF">M9Y10_043972</name>
</gene>
<dbReference type="Proteomes" id="UP001470230">
    <property type="component" value="Unassembled WGS sequence"/>
</dbReference>
<proteinExistence type="predicted"/>
<organism evidence="3 4">
    <name type="scientific">Tritrichomonas musculus</name>
    <dbReference type="NCBI Taxonomy" id="1915356"/>
    <lineage>
        <taxon>Eukaryota</taxon>
        <taxon>Metamonada</taxon>
        <taxon>Parabasalia</taxon>
        <taxon>Tritrichomonadida</taxon>
        <taxon>Tritrichomonadidae</taxon>
        <taxon>Tritrichomonas</taxon>
    </lineage>
</organism>